<evidence type="ECO:0000256" key="1">
    <source>
        <dbReference type="ARBA" id="ARBA00001970"/>
    </source>
</evidence>
<keyword evidence="3" id="KW-0349">Heme</keyword>
<sequence>MDREHQFVPSETPTESRCPCPGLNALANHGYLPRSGKSISLGALIHAIAHVYNFSYFHASILSLPAILRYAKWTWRFWDLKIDLASLSQFGVLRIAHESSLGHSDEPSHSPDPHLVEELLDRARTNPSGGLDLRDLAAVRFEREEKLGRKLDFLHEQLAFGECGFFYLSMRDPKSGVIPEERIKQWFGEERLPNGWWEAVRPSRTVGFFETRKTAYVVEQLVKTFRFSERM</sequence>
<evidence type="ECO:0000259" key="8">
    <source>
        <dbReference type="PROSITE" id="PS51405"/>
    </source>
</evidence>
<dbReference type="Proteomes" id="UP001383192">
    <property type="component" value="Unassembled WGS sequence"/>
</dbReference>
<dbReference type="GO" id="GO:0046872">
    <property type="term" value="F:metal ion binding"/>
    <property type="evidence" value="ECO:0007669"/>
    <property type="project" value="UniProtKB-KW"/>
</dbReference>
<dbReference type="PROSITE" id="PS51405">
    <property type="entry name" value="HEME_HALOPEROXIDASE"/>
    <property type="match status" value="1"/>
</dbReference>
<dbReference type="Gene3D" id="1.10.489.10">
    <property type="entry name" value="Chloroperoxidase-like"/>
    <property type="match status" value="1"/>
</dbReference>
<evidence type="ECO:0000256" key="3">
    <source>
        <dbReference type="ARBA" id="ARBA00022617"/>
    </source>
</evidence>
<evidence type="ECO:0000256" key="4">
    <source>
        <dbReference type="ARBA" id="ARBA00022723"/>
    </source>
</evidence>
<gene>
    <name evidence="9" type="ORF">VNI00_010183</name>
</gene>
<comment type="caution">
    <text evidence="9">The sequence shown here is derived from an EMBL/GenBank/DDBJ whole genome shotgun (WGS) entry which is preliminary data.</text>
</comment>
<dbReference type="InterPro" id="IPR000028">
    <property type="entry name" value="Chloroperoxidase"/>
</dbReference>
<feature type="domain" description="Heme haloperoxidase family profile" evidence="8">
    <location>
        <begin position="3"/>
        <end position="213"/>
    </location>
</feature>
<comment type="cofactor">
    <cofactor evidence="1">
        <name>heme b</name>
        <dbReference type="ChEBI" id="CHEBI:60344"/>
    </cofactor>
</comment>
<evidence type="ECO:0000256" key="6">
    <source>
        <dbReference type="ARBA" id="ARBA00023004"/>
    </source>
</evidence>
<keyword evidence="2" id="KW-0575">Peroxidase</keyword>
<dbReference type="AlphaFoldDB" id="A0AAW0CHF4"/>
<protein>
    <recommendedName>
        <fullName evidence="8">Heme haloperoxidase family profile domain-containing protein</fullName>
    </recommendedName>
</protein>
<dbReference type="SUPFAM" id="SSF47571">
    <property type="entry name" value="Cloroperoxidase"/>
    <property type="match status" value="1"/>
</dbReference>
<evidence type="ECO:0000313" key="10">
    <source>
        <dbReference type="Proteomes" id="UP001383192"/>
    </source>
</evidence>
<keyword evidence="10" id="KW-1185">Reference proteome</keyword>
<dbReference type="InterPro" id="IPR036851">
    <property type="entry name" value="Chloroperoxidase-like_sf"/>
</dbReference>
<keyword evidence="6" id="KW-0408">Iron</keyword>
<evidence type="ECO:0000313" key="9">
    <source>
        <dbReference type="EMBL" id="KAK7039278.1"/>
    </source>
</evidence>
<accession>A0AAW0CHF4</accession>
<keyword evidence="5" id="KW-0560">Oxidoreductase</keyword>
<dbReference type="GO" id="GO:0004601">
    <property type="term" value="F:peroxidase activity"/>
    <property type="evidence" value="ECO:0007669"/>
    <property type="project" value="UniProtKB-KW"/>
</dbReference>
<name>A0AAW0CHF4_9AGAR</name>
<evidence type="ECO:0000256" key="2">
    <source>
        <dbReference type="ARBA" id="ARBA00022559"/>
    </source>
</evidence>
<organism evidence="9 10">
    <name type="scientific">Paramarasmius palmivorus</name>
    <dbReference type="NCBI Taxonomy" id="297713"/>
    <lineage>
        <taxon>Eukaryota</taxon>
        <taxon>Fungi</taxon>
        <taxon>Dikarya</taxon>
        <taxon>Basidiomycota</taxon>
        <taxon>Agaricomycotina</taxon>
        <taxon>Agaricomycetes</taxon>
        <taxon>Agaricomycetidae</taxon>
        <taxon>Agaricales</taxon>
        <taxon>Marasmiineae</taxon>
        <taxon>Marasmiaceae</taxon>
        <taxon>Paramarasmius</taxon>
    </lineage>
</organism>
<reference evidence="9 10" key="1">
    <citation type="submission" date="2024-01" db="EMBL/GenBank/DDBJ databases">
        <title>A draft genome for a cacao thread blight-causing isolate of Paramarasmius palmivorus.</title>
        <authorList>
            <person name="Baruah I.K."/>
            <person name="Bukari Y."/>
            <person name="Amoako-Attah I."/>
            <person name="Meinhardt L.W."/>
            <person name="Bailey B.A."/>
            <person name="Cohen S.P."/>
        </authorList>
    </citation>
    <scope>NUCLEOTIDE SEQUENCE [LARGE SCALE GENOMIC DNA]</scope>
    <source>
        <strain evidence="9 10">GH-12</strain>
    </source>
</reference>
<dbReference type="Pfam" id="PF01328">
    <property type="entry name" value="Peroxidase_2"/>
    <property type="match status" value="1"/>
</dbReference>
<dbReference type="EMBL" id="JAYKXP010000039">
    <property type="protein sequence ID" value="KAK7039278.1"/>
    <property type="molecule type" value="Genomic_DNA"/>
</dbReference>
<keyword evidence="4" id="KW-0479">Metal-binding</keyword>
<comment type="similarity">
    <text evidence="7">Belongs to the chloroperoxidase family.</text>
</comment>
<dbReference type="PANTHER" id="PTHR33577">
    <property type="entry name" value="STERIGMATOCYSTIN BIOSYNTHESIS PEROXIDASE STCC-RELATED"/>
    <property type="match status" value="1"/>
</dbReference>
<proteinExistence type="inferred from homology"/>
<evidence type="ECO:0000256" key="5">
    <source>
        <dbReference type="ARBA" id="ARBA00023002"/>
    </source>
</evidence>
<evidence type="ECO:0000256" key="7">
    <source>
        <dbReference type="ARBA" id="ARBA00025795"/>
    </source>
</evidence>
<dbReference type="PANTHER" id="PTHR33577:SF9">
    <property type="entry name" value="PEROXIDASE STCC"/>
    <property type="match status" value="1"/>
</dbReference>